<dbReference type="EMBL" id="CM032182">
    <property type="protein sequence ID" value="KAG7097310.1"/>
    <property type="molecule type" value="Genomic_DNA"/>
</dbReference>
<dbReference type="OrthoDB" id="1735038at2759"/>
<sequence>MRLRFSIIGLLGFTIGAGALLPDGRSHANLPPTSTIPKLDGAALFSDKIRNGTVLPPYDTVYHFDQLIDHNNPSLGTFKQRFWHTYEFYEPGGPIVFMTPGEVNAEGYTGYLSNSTINGLIAQQEKGAVVLLEHRFFGLSNPYPDLSGTSMSVHTIQQSIEDIDYFARNVELPMPNGKSLDPDNAAWIMTGGSYPGALTSYTMVNKPGLIWAGYASSGPVQVMENFWVYFEPIRKNMPQNCSADVVAVIAHLDQVFSSTNTSAKQAIKDTFGMGSVQHDDDFLGALRNDLWAWQELQPTSGPGARFYNFCDALEVKNGMNAPVSGWGLDHALAAWGKHWRSGLASLCGRATDEQCFDSYAISAPNISIDQPYRSWNWILCNEFGFSQSGPPATSPVPAIVSHLVVPEYDIRQCVSMYPDVFTTSTAPDFAANTARTNQNYGGWNVKVNRLYFSNARRDTWKEGSVSAEAVNVSSTDSMPVYLSEGFHASDLLVRIAAANPSVAGAQREGLLAIKRWMEEWKQQRK</sequence>
<keyword evidence="3 6" id="KW-0732">Signal</keyword>
<proteinExistence type="inferred from homology"/>
<reference evidence="7" key="1">
    <citation type="journal article" date="2021" name="Genome Biol. Evol.">
        <title>The assembled and annotated genome of the fairy-ring fungus Marasmius oreades.</title>
        <authorList>
            <person name="Hiltunen M."/>
            <person name="Ament-Velasquez S.L."/>
            <person name="Johannesson H."/>
        </authorList>
    </citation>
    <scope>NUCLEOTIDE SEQUENCE</scope>
    <source>
        <strain evidence="7">03SP1</strain>
    </source>
</reference>
<keyword evidence="8" id="KW-1185">Reference proteome</keyword>
<keyword evidence="4" id="KW-0378">Hydrolase</keyword>
<comment type="caution">
    <text evidence="7">The sequence shown here is derived from an EMBL/GenBank/DDBJ whole genome shotgun (WGS) entry which is preliminary data.</text>
</comment>
<organism evidence="7 8">
    <name type="scientific">Marasmius oreades</name>
    <name type="common">fairy-ring Marasmius</name>
    <dbReference type="NCBI Taxonomy" id="181124"/>
    <lineage>
        <taxon>Eukaryota</taxon>
        <taxon>Fungi</taxon>
        <taxon>Dikarya</taxon>
        <taxon>Basidiomycota</taxon>
        <taxon>Agaricomycotina</taxon>
        <taxon>Agaricomycetes</taxon>
        <taxon>Agaricomycetidae</taxon>
        <taxon>Agaricales</taxon>
        <taxon>Marasmiineae</taxon>
        <taxon>Marasmiaceae</taxon>
        <taxon>Marasmius</taxon>
    </lineage>
</organism>
<evidence type="ECO:0000256" key="2">
    <source>
        <dbReference type="ARBA" id="ARBA00022670"/>
    </source>
</evidence>
<evidence type="ECO:0000256" key="6">
    <source>
        <dbReference type="SAM" id="SignalP"/>
    </source>
</evidence>
<protein>
    <recommendedName>
        <fullName evidence="9">Peptidase S28</fullName>
    </recommendedName>
</protein>
<dbReference type="Gene3D" id="3.40.50.1820">
    <property type="entry name" value="alpha/beta hydrolase"/>
    <property type="match status" value="2"/>
</dbReference>
<dbReference type="GO" id="GO:0008239">
    <property type="term" value="F:dipeptidyl-peptidase activity"/>
    <property type="evidence" value="ECO:0007669"/>
    <property type="project" value="TreeGrafter"/>
</dbReference>
<evidence type="ECO:0000256" key="4">
    <source>
        <dbReference type="ARBA" id="ARBA00022801"/>
    </source>
</evidence>
<keyword evidence="2" id="KW-0645">Protease</keyword>
<dbReference type="GeneID" id="66073747"/>
<evidence type="ECO:0008006" key="9">
    <source>
        <dbReference type="Google" id="ProtNLM"/>
    </source>
</evidence>
<dbReference type="PANTHER" id="PTHR11010:SF23">
    <property type="entry name" value="SERINE PEPTIDASE"/>
    <property type="match status" value="1"/>
</dbReference>
<feature type="signal peptide" evidence="6">
    <location>
        <begin position="1"/>
        <end position="19"/>
    </location>
</feature>
<dbReference type="Pfam" id="PF05577">
    <property type="entry name" value="Peptidase_S28"/>
    <property type="match status" value="1"/>
</dbReference>
<comment type="similarity">
    <text evidence="1">Belongs to the peptidase S28 family.</text>
</comment>
<accession>A0A9P7UZ66</accession>
<evidence type="ECO:0000313" key="8">
    <source>
        <dbReference type="Proteomes" id="UP001049176"/>
    </source>
</evidence>
<dbReference type="AlphaFoldDB" id="A0A9P7UZ66"/>
<dbReference type="Proteomes" id="UP001049176">
    <property type="component" value="Chromosome 2"/>
</dbReference>
<feature type="chain" id="PRO_5040173522" description="Peptidase S28" evidence="6">
    <location>
        <begin position="20"/>
        <end position="525"/>
    </location>
</feature>
<evidence type="ECO:0000256" key="1">
    <source>
        <dbReference type="ARBA" id="ARBA00011079"/>
    </source>
</evidence>
<evidence type="ECO:0000313" key="7">
    <source>
        <dbReference type="EMBL" id="KAG7097310.1"/>
    </source>
</evidence>
<dbReference type="InterPro" id="IPR029058">
    <property type="entry name" value="AB_hydrolase_fold"/>
</dbReference>
<dbReference type="GO" id="GO:0070008">
    <property type="term" value="F:serine-type exopeptidase activity"/>
    <property type="evidence" value="ECO:0007669"/>
    <property type="project" value="InterPro"/>
</dbReference>
<name>A0A9P7UZ66_9AGAR</name>
<gene>
    <name evidence="7" type="ORF">E1B28_004671</name>
</gene>
<dbReference type="SUPFAM" id="SSF53474">
    <property type="entry name" value="alpha/beta-Hydrolases"/>
    <property type="match status" value="1"/>
</dbReference>
<evidence type="ECO:0000256" key="5">
    <source>
        <dbReference type="ARBA" id="ARBA00023180"/>
    </source>
</evidence>
<keyword evidence="5" id="KW-0325">Glycoprotein</keyword>
<dbReference type="PANTHER" id="PTHR11010">
    <property type="entry name" value="PROTEASE S28 PRO-X CARBOXYPEPTIDASE-RELATED"/>
    <property type="match status" value="1"/>
</dbReference>
<dbReference type="InterPro" id="IPR008758">
    <property type="entry name" value="Peptidase_S28"/>
</dbReference>
<dbReference type="GO" id="GO:0006508">
    <property type="term" value="P:proteolysis"/>
    <property type="evidence" value="ECO:0007669"/>
    <property type="project" value="UniProtKB-KW"/>
</dbReference>
<evidence type="ECO:0000256" key="3">
    <source>
        <dbReference type="ARBA" id="ARBA00022729"/>
    </source>
</evidence>
<dbReference type="RefSeq" id="XP_043013780.1">
    <property type="nucleotide sequence ID" value="XM_043149176.1"/>
</dbReference>